<sequence>MENKKTANVPSRELPDWFIKLLAIFNPKLKAVKPYLGMVKRASSEKAVKMLGWKPRSAEEAILATANSLIQMNLVK</sequence>
<dbReference type="EMBL" id="JACHLC010000001">
    <property type="protein sequence ID" value="MBB6369923.1"/>
    <property type="molecule type" value="Genomic_DNA"/>
</dbReference>
<dbReference type="Proteomes" id="UP000589738">
    <property type="component" value="Unassembled WGS sequence"/>
</dbReference>
<dbReference type="AlphaFoldDB" id="A0A841N468"/>
<gene>
    <name evidence="1" type="ORF">HNP36_000976</name>
</gene>
<name>A0A841N468_9FLAO</name>
<keyword evidence="2" id="KW-1185">Reference proteome</keyword>
<comment type="caution">
    <text evidence="1">The sequence shown here is derived from an EMBL/GenBank/DDBJ whole genome shotgun (WGS) entry which is preliminary data.</text>
</comment>
<proteinExistence type="predicted"/>
<dbReference type="RefSeq" id="WP_184159839.1">
    <property type="nucleotide sequence ID" value="NZ_JACHLC010000001.1"/>
</dbReference>
<accession>A0A841N468</accession>
<evidence type="ECO:0000313" key="1">
    <source>
        <dbReference type="EMBL" id="MBB6369923.1"/>
    </source>
</evidence>
<protein>
    <submittedName>
        <fullName evidence="1">Nucleoside-diphosphate-sugar epimerase</fullName>
    </submittedName>
</protein>
<evidence type="ECO:0000313" key="2">
    <source>
        <dbReference type="Proteomes" id="UP000589738"/>
    </source>
</evidence>
<reference evidence="1 2" key="1">
    <citation type="submission" date="2020-08" db="EMBL/GenBank/DDBJ databases">
        <title>Functional genomics of gut bacteria from endangered species of beetles.</title>
        <authorList>
            <person name="Carlos-Shanley C."/>
        </authorList>
    </citation>
    <scope>NUCLEOTIDE SEQUENCE [LARGE SCALE GENOMIC DNA]</scope>
    <source>
        <strain evidence="1 2">S00136</strain>
    </source>
</reference>
<organism evidence="1 2">
    <name type="scientific">Chryseobacterium shigense</name>
    <dbReference type="NCBI Taxonomy" id="297244"/>
    <lineage>
        <taxon>Bacteria</taxon>
        <taxon>Pseudomonadati</taxon>
        <taxon>Bacteroidota</taxon>
        <taxon>Flavobacteriia</taxon>
        <taxon>Flavobacteriales</taxon>
        <taxon>Weeksellaceae</taxon>
        <taxon>Chryseobacterium group</taxon>
        <taxon>Chryseobacterium</taxon>
    </lineage>
</organism>